<organism evidence="2 3">
    <name type="scientific">Agromyces mariniharenae</name>
    <dbReference type="NCBI Taxonomy" id="2604423"/>
    <lineage>
        <taxon>Bacteria</taxon>
        <taxon>Bacillati</taxon>
        <taxon>Actinomycetota</taxon>
        <taxon>Actinomycetes</taxon>
        <taxon>Micrococcales</taxon>
        <taxon>Microbacteriaceae</taxon>
        <taxon>Agromyces</taxon>
    </lineage>
</organism>
<accession>A0A5S4V134</accession>
<proteinExistence type="predicted"/>
<evidence type="ECO:0000313" key="2">
    <source>
        <dbReference type="EMBL" id="TYL52686.1"/>
    </source>
</evidence>
<dbReference type="EMBL" id="VSSB01000001">
    <property type="protein sequence ID" value="TYL52686.1"/>
    <property type="molecule type" value="Genomic_DNA"/>
</dbReference>
<gene>
    <name evidence="2" type="ORF">FYC51_02750</name>
</gene>
<feature type="region of interest" description="Disordered" evidence="1">
    <location>
        <begin position="218"/>
        <end position="237"/>
    </location>
</feature>
<dbReference type="AlphaFoldDB" id="A0A5S4V134"/>
<reference evidence="2 3" key="1">
    <citation type="submission" date="2019-08" db="EMBL/GenBank/DDBJ databases">
        <authorList>
            <person name="Hu J."/>
        </authorList>
    </citation>
    <scope>NUCLEOTIDE SEQUENCE [LARGE SCALE GENOMIC DNA]</scope>
    <source>
        <strain evidence="2 3">NEAU-184</strain>
    </source>
</reference>
<dbReference type="Proteomes" id="UP000325243">
    <property type="component" value="Unassembled WGS sequence"/>
</dbReference>
<feature type="compositionally biased region" description="Low complexity" evidence="1">
    <location>
        <begin position="38"/>
        <end position="50"/>
    </location>
</feature>
<evidence type="ECO:0000256" key="1">
    <source>
        <dbReference type="SAM" id="MobiDB-lite"/>
    </source>
</evidence>
<name>A0A5S4V134_9MICO</name>
<protein>
    <submittedName>
        <fullName evidence="2">Uncharacterized protein</fullName>
    </submittedName>
</protein>
<evidence type="ECO:0000313" key="3">
    <source>
        <dbReference type="Proteomes" id="UP000325243"/>
    </source>
</evidence>
<sequence length="255" mass="27754">MNEEAKRRARRRRQRVMVVAVAVSVTVAGVAIAAMSGGERGSSSAASGSGAEERGTIGAPGAGAVEPIAAWGVVHDGWVRIYADGRVLWENDTGRILERRLTRTGTALVRSGVLTGADIDDGRHDVLASRIWAEAEFRPFSPTVYAVCFWVQLEETGYHIPATAVVDELPRAAQTLVRGTERHFEARWGHFPSQRDPGAECFRLSPATLEAFQASLDSDDRRSWDVEGDPPTPEPRIFPEVSPVMPDGTLMYWGG</sequence>
<feature type="region of interest" description="Disordered" evidence="1">
    <location>
        <begin position="38"/>
        <end position="59"/>
    </location>
</feature>
<keyword evidence="3" id="KW-1185">Reference proteome</keyword>
<comment type="caution">
    <text evidence="2">The sequence shown here is derived from an EMBL/GenBank/DDBJ whole genome shotgun (WGS) entry which is preliminary data.</text>
</comment>
<dbReference type="RefSeq" id="WP_148732148.1">
    <property type="nucleotide sequence ID" value="NZ_VSSB01000001.1"/>
</dbReference>